<reference evidence="1" key="1">
    <citation type="journal article" date="2021" name="Proc. Natl. Acad. Sci. U.S.A.">
        <title>A Catalog of Tens of Thousands of Viruses from Human Metagenomes Reveals Hidden Associations with Chronic Diseases.</title>
        <authorList>
            <person name="Tisza M.J."/>
            <person name="Buck C.B."/>
        </authorList>
    </citation>
    <scope>NUCLEOTIDE SEQUENCE</scope>
    <source>
        <strain evidence="1">CtwmI4</strain>
    </source>
</reference>
<protein>
    <submittedName>
        <fullName evidence="1">Uncharacterized protein</fullName>
    </submittedName>
</protein>
<name>A0A8S5LUM4_9CAUD</name>
<sequence length="56" mass="6276">MSTPYQNPCLSSHMNNHYRLHVLIAGVFVSLESTHKVQPQGNLCHFYSMASMGTPL</sequence>
<dbReference type="EMBL" id="BK014739">
    <property type="protein sequence ID" value="DAD73584.1"/>
    <property type="molecule type" value="Genomic_DNA"/>
</dbReference>
<proteinExistence type="predicted"/>
<accession>A0A8S5LUM4</accession>
<evidence type="ECO:0000313" key="1">
    <source>
        <dbReference type="EMBL" id="DAD73584.1"/>
    </source>
</evidence>
<organism evidence="1">
    <name type="scientific">Myoviridae sp. ctwmI4</name>
    <dbReference type="NCBI Taxonomy" id="2826710"/>
    <lineage>
        <taxon>Viruses</taxon>
        <taxon>Duplodnaviria</taxon>
        <taxon>Heunggongvirae</taxon>
        <taxon>Uroviricota</taxon>
        <taxon>Caudoviricetes</taxon>
    </lineage>
</organism>